<evidence type="ECO:0000259" key="3">
    <source>
        <dbReference type="Pfam" id="PF12937"/>
    </source>
</evidence>
<evidence type="ECO:0000256" key="2">
    <source>
        <dbReference type="SAM" id="MobiDB-lite"/>
    </source>
</evidence>
<dbReference type="InterPro" id="IPR001810">
    <property type="entry name" value="F-box_dom"/>
</dbReference>
<dbReference type="Proteomes" id="UP001148786">
    <property type="component" value="Unassembled WGS sequence"/>
</dbReference>
<protein>
    <recommendedName>
        <fullName evidence="3">F-box domain-containing protein</fullName>
    </recommendedName>
</protein>
<feature type="coiled-coil region" evidence="1">
    <location>
        <begin position="570"/>
        <end position="604"/>
    </location>
</feature>
<feature type="coiled-coil region" evidence="1">
    <location>
        <begin position="966"/>
        <end position="1007"/>
    </location>
</feature>
<feature type="region of interest" description="Disordered" evidence="2">
    <location>
        <begin position="636"/>
        <end position="684"/>
    </location>
</feature>
<name>A0A9W8JY19_9AGAR</name>
<dbReference type="Gene3D" id="1.20.1280.50">
    <property type="match status" value="1"/>
</dbReference>
<dbReference type="PANTHER" id="PTHR38926">
    <property type="entry name" value="F-BOX DOMAIN CONTAINING PROTEIN, EXPRESSED"/>
    <property type="match status" value="1"/>
</dbReference>
<evidence type="ECO:0000313" key="5">
    <source>
        <dbReference type="Proteomes" id="UP001148786"/>
    </source>
</evidence>
<dbReference type="EMBL" id="JANKHO010000804">
    <property type="protein sequence ID" value="KAJ3506109.1"/>
    <property type="molecule type" value="Genomic_DNA"/>
</dbReference>
<dbReference type="InterPro" id="IPR032675">
    <property type="entry name" value="LRR_dom_sf"/>
</dbReference>
<keyword evidence="1" id="KW-0175">Coiled coil</keyword>
<sequence length="1490" mass="170791">MTTRYTESQLRKLRYIAEKKREVEENRRTILRRFELEISELESSYGGIYNANAPVLSLPNEITALILKYSVDNARLERFFSRNKTTKEPWPEVAFSLVCRQWRFVAISLSDLWTEYTFCGGTHKNCSLDRFDAYLKRSSPRLLDLQFDFTQDNTFVADLGFLELPMMKRAFIHLDRWKRFAIKMPHYVLANDPQVNLLRLFRDLNAPHLELFQMCGNSNTELERNHGNVASAFTNSLVPSVFQGGAPRLTTVWLEPSILHNCCPPLDNVTTLHLTMSPKVQKKCSFTWSAFESVLQLPNLVNLSVNGDITTVNDFYYNYDDLGAYDMPQLKTLRLYRSRTMILMLPYLRAPQLDSLTLEEIDFSDDEVESSDYFLPSIRSLSLVDLRFLDEGDARDQDFFLYKMTRTIENLTISQRAKGLEDNALLGMIAELPKGTWPNLRTATFNIENGWKPDFYREFSQSRLPAEVLVRVHESLAEHCYTFWEGQVYGDGMCCCSGFHWPELKIIEDDDAIVPRNWPLENKVALIRDTLYFDKPFHSEGAPIFVHQKRVEVTLADIASRVSEATHATLAKLLKITEDKVQKYEELRNEYEDTKLAAAELRLQYNSLYNCGNPVIRLPNEITSQIFSFCSLSRGDKDDAEESSNSDDEESDCSEGHSDEDAHHNTPESNRESDNDSTYEKDHEEIGSPPWMEVVLSHVCQQWRAIALSLPAIWSRFRYIAREELRPPVARFKTYMERSGSHPLDLWFDVRDADISEVSGYDIQDFIEAPMSHVKRWRRVTLLWDMEVHLLRHIDDLCTDEAPYLEYFRFDSIVDNEWYDGPWTIEDLSPTLFTGGAPKLSTLRIDASGPPIWLPPLSSLSTLDFCLSPFNHEPPFEEQDFLSLLSISSLVSLSLTGKWRLKKWPAVLSKNTPIAMPSLKNLRLWDDNHFSGLLFILNAPQLESLVLRDLQFYIPDEAGMANKTFESAEQGMLQELSRKKKKLEEKRDKLARELEHVELNIIKTQAAYGAIYNKRSPLLNLPTEVTCLIFEYALLPSVEEEKDEEEGEEPPEYLMEVIVSHVCRRWRAIALDFPSLWSVFCYEGAEAQRVPLDRFSAYMERSGAHLLELRLNFRGAGEDDEHGPLLQNAFLHVPRWRRVTIFSDQDTLLWTQLGKAENVAAPNLEYLAICPDVECECGNQGDLTEVEDLQPKLFGGGAPKLTSVWMCGTGPSACLPPLSNVTTLRIEENEASMAHKFSWTAFLDLLSLPALEDLSLVGEAFLVPDFAFVEPVHMKSLKNLRFSDEGGMANLLPLIRAPLLETLHIMNCWIEPSFGTYTLSSNYSFPSLRDLYLVEASVDDEPARCFINLTSSVNNVVLSGEDFEDSLLNTITTHVLETDTNVWPHLKTLTCNIQPPNEIEPYLTFAQSRSKKSGLVLRLDEALVQSWEEDHQQAERLKTLRRACKVKNLNRDEPLGGDGWPPGRETYSAIAIEDDDPFVIESYYASEDDE</sequence>
<feature type="compositionally biased region" description="Basic and acidic residues" evidence="2">
    <location>
        <begin position="654"/>
        <end position="684"/>
    </location>
</feature>
<dbReference type="Gene3D" id="3.80.10.10">
    <property type="entry name" value="Ribonuclease Inhibitor"/>
    <property type="match status" value="2"/>
</dbReference>
<comment type="caution">
    <text evidence="4">The sequence shown here is derived from an EMBL/GenBank/DDBJ whole genome shotgun (WGS) entry which is preliminary data.</text>
</comment>
<accession>A0A9W8JY19</accession>
<evidence type="ECO:0000256" key="1">
    <source>
        <dbReference type="SAM" id="Coils"/>
    </source>
</evidence>
<organism evidence="4 5">
    <name type="scientific">Agrocybe chaxingu</name>
    <dbReference type="NCBI Taxonomy" id="84603"/>
    <lineage>
        <taxon>Eukaryota</taxon>
        <taxon>Fungi</taxon>
        <taxon>Dikarya</taxon>
        <taxon>Basidiomycota</taxon>
        <taxon>Agaricomycotina</taxon>
        <taxon>Agaricomycetes</taxon>
        <taxon>Agaricomycetidae</taxon>
        <taxon>Agaricales</taxon>
        <taxon>Agaricineae</taxon>
        <taxon>Strophariaceae</taxon>
        <taxon>Agrocybe</taxon>
    </lineage>
</organism>
<dbReference type="OrthoDB" id="2989139at2759"/>
<keyword evidence="5" id="KW-1185">Reference proteome</keyword>
<feature type="domain" description="F-box" evidence="3">
    <location>
        <begin position="1019"/>
        <end position="1081"/>
    </location>
</feature>
<feature type="compositionally biased region" description="Acidic residues" evidence="2">
    <location>
        <begin position="638"/>
        <end position="653"/>
    </location>
</feature>
<gene>
    <name evidence="4" type="ORF">NLJ89_g7052</name>
</gene>
<dbReference type="SUPFAM" id="SSF52058">
    <property type="entry name" value="L domain-like"/>
    <property type="match status" value="1"/>
</dbReference>
<evidence type="ECO:0000313" key="4">
    <source>
        <dbReference type="EMBL" id="KAJ3506109.1"/>
    </source>
</evidence>
<dbReference type="Pfam" id="PF12937">
    <property type="entry name" value="F-box-like"/>
    <property type="match status" value="1"/>
</dbReference>
<proteinExistence type="predicted"/>
<dbReference type="PANTHER" id="PTHR38926:SF5">
    <property type="entry name" value="F-BOX AND LEUCINE-RICH REPEAT PROTEIN 6"/>
    <property type="match status" value="1"/>
</dbReference>
<reference evidence="4" key="1">
    <citation type="submission" date="2022-07" db="EMBL/GenBank/DDBJ databases">
        <title>Genome Sequence of Agrocybe chaxingu.</title>
        <authorList>
            <person name="Buettner E."/>
        </authorList>
    </citation>
    <scope>NUCLEOTIDE SEQUENCE</scope>
    <source>
        <strain evidence="4">MP-N11</strain>
    </source>
</reference>